<proteinExistence type="predicted"/>
<gene>
    <name evidence="1" type="ORF">GJ744_010641</name>
</gene>
<dbReference type="EMBL" id="JAACFV010000007">
    <property type="protein sequence ID" value="KAF7513245.1"/>
    <property type="molecule type" value="Genomic_DNA"/>
</dbReference>
<reference evidence="1" key="1">
    <citation type="submission" date="2020-02" db="EMBL/GenBank/DDBJ databases">
        <authorList>
            <person name="Palmer J.M."/>
        </authorList>
    </citation>
    <scope>NUCLEOTIDE SEQUENCE</scope>
    <source>
        <strain evidence="1">EPUS1.4</strain>
        <tissue evidence="1">Thallus</tissue>
    </source>
</reference>
<evidence type="ECO:0000313" key="2">
    <source>
        <dbReference type="Proteomes" id="UP000606974"/>
    </source>
</evidence>
<sequence length="91" mass="9893">MIIAAINLDFITVKAINVKKKSKNSSCKLGLAAPAFRGRGLRPGRQILWPTRLKKILSEETAAKSVTGPRAFGPSGFWAFQNPLLSDLRVG</sequence>
<dbReference type="Proteomes" id="UP000606974">
    <property type="component" value="Unassembled WGS sequence"/>
</dbReference>
<comment type="caution">
    <text evidence="1">The sequence shown here is derived from an EMBL/GenBank/DDBJ whole genome shotgun (WGS) entry which is preliminary data.</text>
</comment>
<protein>
    <submittedName>
        <fullName evidence="1">Uncharacterized protein</fullName>
    </submittedName>
</protein>
<name>A0A8H7AY38_9EURO</name>
<organism evidence="1 2">
    <name type="scientific">Endocarpon pusillum</name>
    <dbReference type="NCBI Taxonomy" id="364733"/>
    <lineage>
        <taxon>Eukaryota</taxon>
        <taxon>Fungi</taxon>
        <taxon>Dikarya</taxon>
        <taxon>Ascomycota</taxon>
        <taxon>Pezizomycotina</taxon>
        <taxon>Eurotiomycetes</taxon>
        <taxon>Chaetothyriomycetidae</taxon>
        <taxon>Verrucariales</taxon>
        <taxon>Verrucariaceae</taxon>
        <taxon>Endocarpon</taxon>
    </lineage>
</organism>
<dbReference type="AlphaFoldDB" id="A0A8H7AY38"/>
<keyword evidence="2" id="KW-1185">Reference proteome</keyword>
<accession>A0A8H7AY38</accession>
<evidence type="ECO:0000313" key="1">
    <source>
        <dbReference type="EMBL" id="KAF7513245.1"/>
    </source>
</evidence>